<dbReference type="PANTHER" id="PTHR33144:SF16">
    <property type="entry name" value="OS02G0129000 PROTEIN"/>
    <property type="match status" value="1"/>
</dbReference>
<dbReference type="AlphaFoldDB" id="A0A2U1NHI1"/>
<dbReference type="EMBL" id="PKPP01002818">
    <property type="protein sequence ID" value="PWA72938.1"/>
    <property type="molecule type" value="Genomic_DNA"/>
</dbReference>
<accession>A0A2U1NHI1</accession>
<reference evidence="2 3" key="1">
    <citation type="journal article" date="2018" name="Mol. Plant">
        <title>The genome of Artemisia annua provides insight into the evolution of Asteraceae family and artemisinin biosynthesis.</title>
        <authorList>
            <person name="Shen Q."/>
            <person name="Zhang L."/>
            <person name="Liao Z."/>
            <person name="Wang S."/>
            <person name="Yan T."/>
            <person name="Shi P."/>
            <person name="Liu M."/>
            <person name="Fu X."/>
            <person name="Pan Q."/>
            <person name="Wang Y."/>
            <person name="Lv Z."/>
            <person name="Lu X."/>
            <person name="Zhang F."/>
            <person name="Jiang W."/>
            <person name="Ma Y."/>
            <person name="Chen M."/>
            <person name="Hao X."/>
            <person name="Li L."/>
            <person name="Tang Y."/>
            <person name="Lv G."/>
            <person name="Zhou Y."/>
            <person name="Sun X."/>
            <person name="Brodelius P.E."/>
            <person name="Rose J.K.C."/>
            <person name="Tang K."/>
        </authorList>
    </citation>
    <scope>NUCLEOTIDE SEQUENCE [LARGE SCALE GENOMIC DNA]</scope>
    <source>
        <strain evidence="3">cv. Huhao1</strain>
        <tissue evidence="2">Leaf</tissue>
    </source>
</reference>
<dbReference type="PANTHER" id="PTHR33144">
    <property type="entry name" value="OS10G0409366 PROTEIN-RELATED"/>
    <property type="match status" value="1"/>
</dbReference>
<name>A0A2U1NHI1_ARTAN</name>
<dbReference type="OrthoDB" id="1913335at2759"/>
<evidence type="ECO:0000313" key="2">
    <source>
        <dbReference type="EMBL" id="PWA72938.1"/>
    </source>
</evidence>
<evidence type="ECO:0000313" key="3">
    <source>
        <dbReference type="Proteomes" id="UP000245207"/>
    </source>
</evidence>
<sequence length="311" mass="36728">MDVDSFYRMLVMGNKGMHNQGAQKITTDYERSKMLRVQENQQRLRELGVKNIAKSLTILVVGENTKKRKKKAKVTNDKDVEYNPEESSDTEENYQEFATHVTAPKKILPKMRMSNVLKHNLMASTWKKQPIGPITKEKDTVGKFSRFLGTIARTYSYAPLTYSSWRKVPHKEKMWEYMYCEAFSSFIKKLYFHKGKYIVPKAAKSWVLTSIGACRRGYKCRLKKKHFYKFVRNRGVKWVREQMKNYKPPENENSPTDPFLAMMNKEYDGHRRLFGRGVTNTLIKKGFYIYQVALLWHMAEIKICNYQMEVF</sequence>
<dbReference type="STRING" id="35608.A0A2U1NHI1"/>
<dbReference type="Proteomes" id="UP000245207">
    <property type="component" value="Unassembled WGS sequence"/>
</dbReference>
<evidence type="ECO:0000256" key="1">
    <source>
        <dbReference type="SAM" id="MobiDB-lite"/>
    </source>
</evidence>
<comment type="caution">
    <text evidence="2">The sequence shown here is derived from an EMBL/GenBank/DDBJ whole genome shotgun (WGS) entry which is preliminary data.</text>
</comment>
<feature type="compositionally biased region" description="Acidic residues" evidence="1">
    <location>
        <begin position="82"/>
        <end position="93"/>
    </location>
</feature>
<organism evidence="2 3">
    <name type="scientific">Artemisia annua</name>
    <name type="common">Sweet wormwood</name>
    <dbReference type="NCBI Taxonomy" id="35608"/>
    <lineage>
        <taxon>Eukaryota</taxon>
        <taxon>Viridiplantae</taxon>
        <taxon>Streptophyta</taxon>
        <taxon>Embryophyta</taxon>
        <taxon>Tracheophyta</taxon>
        <taxon>Spermatophyta</taxon>
        <taxon>Magnoliopsida</taxon>
        <taxon>eudicotyledons</taxon>
        <taxon>Gunneridae</taxon>
        <taxon>Pentapetalae</taxon>
        <taxon>asterids</taxon>
        <taxon>campanulids</taxon>
        <taxon>Asterales</taxon>
        <taxon>Asteraceae</taxon>
        <taxon>Asteroideae</taxon>
        <taxon>Anthemideae</taxon>
        <taxon>Artemisiinae</taxon>
        <taxon>Artemisia</taxon>
    </lineage>
</organism>
<proteinExistence type="predicted"/>
<gene>
    <name evidence="2" type="ORF">CTI12_AA255080</name>
</gene>
<feature type="region of interest" description="Disordered" evidence="1">
    <location>
        <begin position="67"/>
        <end position="93"/>
    </location>
</feature>
<protein>
    <submittedName>
        <fullName evidence="2">Uncharacterized protein</fullName>
    </submittedName>
</protein>
<keyword evidence="3" id="KW-1185">Reference proteome</keyword>